<reference evidence="1 2" key="1">
    <citation type="submission" date="2007-02" db="EMBL/GenBank/DDBJ databases">
        <authorList>
            <person name="DeShazer D."/>
            <person name="Woods D.E."/>
            <person name="Nierman W.C."/>
        </authorList>
    </citation>
    <scope>NUCLEOTIDE SEQUENCE [LARGE SCALE GENOMIC DNA]</scope>
    <source>
        <strain evidence="1 2">1106a</strain>
    </source>
</reference>
<dbReference type="KEGG" id="bpl:BURPS1106A_2055"/>
<proteinExistence type="predicted"/>
<dbReference type="Proteomes" id="UP000006738">
    <property type="component" value="Chromosome I"/>
</dbReference>
<gene>
    <name evidence="1" type="ordered locus">BURPS1106A_2055</name>
</gene>
<evidence type="ECO:0000313" key="1">
    <source>
        <dbReference type="EMBL" id="ABN92168.1"/>
    </source>
</evidence>
<dbReference type="HOGENOM" id="CLU_3325640_0_0_4"/>
<sequence>MLNGAVLAICKPRRRLAASSHTLFILDRLQSGLPQISRPHQLS</sequence>
<protein>
    <submittedName>
        <fullName evidence="1">Uncharacterized protein</fullName>
    </submittedName>
</protein>
<accession>A3NVE9</accession>
<evidence type="ECO:0000313" key="2">
    <source>
        <dbReference type="Proteomes" id="UP000006738"/>
    </source>
</evidence>
<dbReference type="AlphaFoldDB" id="A3NVE9"/>
<organism evidence="1 2">
    <name type="scientific">Burkholderia pseudomallei (strain 1106a)</name>
    <dbReference type="NCBI Taxonomy" id="357348"/>
    <lineage>
        <taxon>Bacteria</taxon>
        <taxon>Pseudomonadati</taxon>
        <taxon>Pseudomonadota</taxon>
        <taxon>Betaproteobacteria</taxon>
        <taxon>Burkholderiales</taxon>
        <taxon>Burkholderiaceae</taxon>
        <taxon>Burkholderia</taxon>
        <taxon>pseudomallei group</taxon>
    </lineage>
</organism>
<name>A3NVE9_BURP0</name>
<dbReference type="EMBL" id="CP000572">
    <property type="protein sequence ID" value="ABN92168.1"/>
    <property type="molecule type" value="Genomic_DNA"/>
</dbReference>